<evidence type="ECO:0000313" key="3">
    <source>
        <dbReference type="Proteomes" id="UP000762676"/>
    </source>
</evidence>
<gene>
    <name evidence="2" type="ORF">ElyMa_006477200</name>
</gene>
<dbReference type="EMBL" id="BMAT01013006">
    <property type="protein sequence ID" value="GFS03688.1"/>
    <property type="molecule type" value="Genomic_DNA"/>
</dbReference>
<evidence type="ECO:0008006" key="4">
    <source>
        <dbReference type="Google" id="ProtNLM"/>
    </source>
</evidence>
<evidence type="ECO:0000256" key="1">
    <source>
        <dbReference type="SAM" id="MobiDB-lite"/>
    </source>
</evidence>
<proteinExistence type="predicted"/>
<reference evidence="2 3" key="1">
    <citation type="journal article" date="2021" name="Elife">
        <title>Chloroplast acquisition without the gene transfer in kleptoplastic sea slugs, Plakobranchus ocellatus.</title>
        <authorList>
            <person name="Maeda T."/>
            <person name="Takahashi S."/>
            <person name="Yoshida T."/>
            <person name="Shimamura S."/>
            <person name="Takaki Y."/>
            <person name="Nagai Y."/>
            <person name="Toyoda A."/>
            <person name="Suzuki Y."/>
            <person name="Arimoto A."/>
            <person name="Ishii H."/>
            <person name="Satoh N."/>
            <person name="Nishiyama T."/>
            <person name="Hasebe M."/>
            <person name="Maruyama T."/>
            <person name="Minagawa J."/>
            <person name="Obokata J."/>
            <person name="Shigenobu S."/>
        </authorList>
    </citation>
    <scope>NUCLEOTIDE SEQUENCE [LARGE SCALE GENOMIC DNA]</scope>
</reference>
<dbReference type="Proteomes" id="UP000762676">
    <property type="component" value="Unassembled WGS sequence"/>
</dbReference>
<name>A0AAV4HZL6_9GAST</name>
<sequence length="141" mass="15279">MHDSLLPSRPGTSSLRRVGSGGQRSRNINKADQTKAAGIPGVTGDTSPCLLPWPWRCHLLAVSNLWSPGPSFDWSNTGYSTPHTVTGISGAPTRKTSFIHHEVVVSYDCVSSGWRLPKSSKIKGGDCSINETDVYLREVIM</sequence>
<organism evidence="2 3">
    <name type="scientific">Elysia marginata</name>
    <dbReference type="NCBI Taxonomy" id="1093978"/>
    <lineage>
        <taxon>Eukaryota</taxon>
        <taxon>Metazoa</taxon>
        <taxon>Spiralia</taxon>
        <taxon>Lophotrochozoa</taxon>
        <taxon>Mollusca</taxon>
        <taxon>Gastropoda</taxon>
        <taxon>Heterobranchia</taxon>
        <taxon>Euthyneura</taxon>
        <taxon>Panpulmonata</taxon>
        <taxon>Sacoglossa</taxon>
        <taxon>Placobranchoidea</taxon>
        <taxon>Plakobranchidae</taxon>
        <taxon>Elysia</taxon>
    </lineage>
</organism>
<evidence type="ECO:0000313" key="2">
    <source>
        <dbReference type="EMBL" id="GFS03688.1"/>
    </source>
</evidence>
<protein>
    <recommendedName>
        <fullName evidence="4">Ig-like domain-containing protein</fullName>
    </recommendedName>
</protein>
<keyword evidence="3" id="KW-1185">Reference proteome</keyword>
<accession>A0AAV4HZL6</accession>
<feature type="region of interest" description="Disordered" evidence="1">
    <location>
        <begin position="1"/>
        <end position="43"/>
    </location>
</feature>
<dbReference type="AlphaFoldDB" id="A0AAV4HZL6"/>
<comment type="caution">
    <text evidence="2">The sequence shown here is derived from an EMBL/GenBank/DDBJ whole genome shotgun (WGS) entry which is preliminary data.</text>
</comment>